<evidence type="ECO:0000313" key="2">
    <source>
        <dbReference type="Proteomes" id="UP000239425"/>
    </source>
</evidence>
<name>A0A2S5R8Z3_9PROT</name>
<keyword evidence="2" id="KW-1185">Reference proteome</keyword>
<sequence length="115" mass="13897">MKRLFQRYYGFFEICSMLFTYQFFTSIPLHCVWAKSHCYTLFITLHKTFRLERCIVQNNHLPRLEFWYKKGLNLYLKKCFGSGALIAHGYQNFFCCTSLPQNLLDRTVFPTQTRR</sequence>
<organism evidence="1 2">
    <name type="scientific">Holospora curviuscula</name>
    <dbReference type="NCBI Taxonomy" id="1082868"/>
    <lineage>
        <taxon>Bacteria</taxon>
        <taxon>Pseudomonadati</taxon>
        <taxon>Pseudomonadota</taxon>
        <taxon>Alphaproteobacteria</taxon>
        <taxon>Holosporales</taxon>
        <taxon>Holosporaceae</taxon>
        <taxon>Holospora</taxon>
    </lineage>
</organism>
<proteinExistence type="predicted"/>
<reference evidence="1 2" key="1">
    <citation type="submission" date="2017-11" db="EMBL/GenBank/DDBJ databases">
        <title>Comparative genomic analysis of Holospora spp., intranuclear symbionts of paramecia.</title>
        <authorList>
            <person name="Garushyants S.K."/>
            <person name="Beliavskaya A."/>
            <person name="Malko D.B."/>
            <person name="Logacheva M.D."/>
            <person name="Rautian M.S."/>
            <person name="Gelfand M.S."/>
        </authorList>
    </citation>
    <scope>NUCLEOTIDE SEQUENCE [LARGE SCALE GENOMIC DNA]</scope>
    <source>
        <strain evidence="2">02AZ16</strain>
    </source>
</reference>
<dbReference type="Proteomes" id="UP000239425">
    <property type="component" value="Unassembled WGS sequence"/>
</dbReference>
<comment type="caution">
    <text evidence="1">The sequence shown here is derived from an EMBL/GenBank/DDBJ whole genome shotgun (WGS) entry which is preliminary data.</text>
</comment>
<dbReference type="EMBL" id="PHHC01000082">
    <property type="protein sequence ID" value="PPE03796.1"/>
    <property type="molecule type" value="Genomic_DNA"/>
</dbReference>
<accession>A0A2S5R8Z3</accession>
<protein>
    <submittedName>
        <fullName evidence="1">Uncharacterized protein</fullName>
    </submittedName>
</protein>
<dbReference type="AlphaFoldDB" id="A0A2S5R8Z3"/>
<gene>
    <name evidence="1" type="ORF">HCUR_00811</name>
</gene>
<evidence type="ECO:0000313" key="1">
    <source>
        <dbReference type="EMBL" id="PPE03796.1"/>
    </source>
</evidence>